<dbReference type="OrthoDB" id="9795554at2"/>
<gene>
    <name evidence="3" type="ORF">BU112_03615</name>
</gene>
<keyword evidence="1" id="KW-0378">Hydrolase</keyword>
<proteinExistence type="predicted"/>
<accession>A0A418IHI7</accession>
<dbReference type="InterPro" id="IPR036514">
    <property type="entry name" value="SGNH_hydro_sf"/>
</dbReference>
<dbReference type="InterPro" id="IPR005181">
    <property type="entry name" value="SASA"/>
</dbReference>
<evidence type="ECO:0000256" key="1">
    <source>
        <dbReference type="ARBA" id="ARBA00022801"/>
    </source>
</evidence>
<dbReference type="EMBL" id="QXUF01000016">
    <property type="protein sequence ID" value="RIN02078.1"/>
    <property type="molecule type" value="Genomic_DNA"/>
</dbReference>
<comment type="caution">
    <text evidence="3">The sequence shown here is derived from an EMBL/GenBank/DDBJ whole genome shotgun (WGS) entry which is preliminary data.</text>
</comment>
<dbReference type="PANTHER" id="PTHR31988">
    <property type="entry name" value="ESTERASE, PUTATIVE (DUF303)-RELATED"/>
    <property type="match status" value="1"/>
</dbReference>
<evidence type="ECO:0000259" key="2">
    <source>
        <dbReference type="Pfam" id="PF03629"/>
    </source>
</evidence>
<protein>
    <submittedName>
        <fullName evidence="3">Sialate O-acetylesterase</fullName>
    </submittedName>
</protein>
<dbReference type="InterPro" id="IPR052940">
    <property type="entry name" value="Carb_Esterase_6"/>
</dbReference>
<sequence length="279" mass="31497">MKSILLIGQSNMAGRGYLNDVSPILDERIMVLKNGRWQMMDEPIHSDRSVAGVGLAASFAKLWLDDHPDETIGLIPCADGGTSMDDWAPEGILARHAITEAQFAQETSEIIGILWHQGESDSFNLQYKTYASKLKTLIDHFRNTLKIPEVPFVLGLLPDFLGKSAFGQSAVEYKEINEALQQTAEEKDNCYYVTAEGLTSNSDAIHINAISQRLFGIRYYQAFAKSEHVVHPLPEETQADILLYKQEQTKNEELYMLVAQFSKNEITYEKFIKSMKELQ</sequence>
<feature type="domain" description="Sialate O-acetylesterase" evidence="2">
    <location>
        <begin position="4"/>
        <end position="224"/>
    </location>
</feature>
<dbReference type="Gene3D" id="3.40.50.1110">
    <property type="entry name" value="SGNH hydrolase"/>
    <property type="match status" value="1"/>
</dbReference>
<dbReference type="AlphaFoldDB" id="A0A418IHI7"/>
<evidence type="ECO:0000313" key="3">
    <source>
        <dbReference type="EMBL" id="RIN02078.1"/>
    </source>
</evidence>
<dbReference type="SUPFAM" id="SSF52266">
    <property type="entry name" value="SGNH hydrolase"/>
    <property type="match status" value="1"/>
</dbReference>
<name>A0A418IHI7_9STAP</name>
<dbReference type="Pfam" id="PF03629">
    <property type="entry name" value="SASA"/>
    <property type="match status" value="1"/>
</dbReference>
<reference evidence="3 4" key="1">
    <citation type="journal article" date="2016" name="Front. Microbiol.">
        <title>Comprehensive Phylogenetic Analysis of Bovine Non-aureus Staphylococci Species Based on Whole-Genome Sequencing.</title>
        <authorList>
            <person name="Naushad S."/>
            <person name="Barkema H.W."/>
            <person name="Luby C."/>
            <person name="Condas L.A."/>
            <person name="Nobrega D.B."/>
            <person name="Carson D.A."/>
            <person name="De Buck J."/>
        </authorList>
    </citation>
    <scope>NUCLEOTIDE SEQUENCE [LARGE SCALE GENOMIC DNA]</scope>
    <source>
        <strain evidence="3 4">SNUC 4554</strain>
    </source>
</reference>
<dbReference type="PANTHER" id="PTHR31988:SF19">
    <property type="entry name" value="9-O-ACETYL-N-ACETYLNEURAMINIC ACID DEACETYLASE-RELATED"/>
    <property type="match status" value="1"/>
</dbReference>
<organism evidence="3 4">
    <name type="scientific">Staphylococcus shinii</name>
    <dbReference type="NCBI Taxonomy" id="2912228"/>
    <lineage>
        <taxon>Bacteria</taxon>
        <taxon>Bacillati</taxon>
        <taxon>Bacillota</taxon>
        <taxon>Bacilli</taxon>
        <taxon>Bacillales</taxon>
        <taxon>Staphylococcaceae</taxon>
        <taxon>Staphylococcus</taxon>
    </lineage>
</organism>
<keyword evidence="4" id="KW-1185">Reference proteome</keyword>
<dbReference type="Proteomes" id="UP000286317">
    <property type="component" value="Unassembled WGS sequence"/>
</dbReference>
<dbReference type="RefSeq" id="WP_119585564.1">
    <property type="nucleotide sequence ID" value="NZ_JAWVBH010000001.1"/>
</dbReference>
<evidence type="ECO:0000313" key="4">
    <source>
        <dbReference type="Proteomes" id="UP000286317"/>
    </source>
</evidence>
<dbReference type="GO" id="GO:0016787">
    <property type="term" value="F:hydrolase activity"/>
    <property type="evidence" value="ECO:0007669"/>
    <property type="project" value="UniProtKB-KW"/>
</dbReference>